<organism evidence="4 5">
    <name type="scientific">Bathycoccus prasinos</name>
    <dbReference type="NCBI Taxonomy" id="41875"/>
    <lineage>
        <taxon>Eukaryota</taxon>
        <taxon>Viridiplantae</taxon>
        <taxon>Chlorophyta</taxon>
        <taxon>Mamiellophyceae</taxon>
        <taxon>Mamiellales</taxon>
        <taxon>Bathycoccaceae</taxon>
        <taxon>Bathycoccus</taxon>
    </lineage>
</organism>
<dbReference type="GO" id="GO:0003735">
    <property type="term" value="F:structural constituent of ribosome"/>
    <property type="evidence" value="ECO:0007669"/>
    <property type="project" value="TreeGrafter"/>
</dbReference>
<feature type="domain" description="S1 motif" evidence="3">
    <location>
        <begin position="793"/>
        <end position="870"/>
    </location>
</feature>
<evidence type="ECO:0000313" key="4">
    <source>
        <dbReference type="EMBL" id="CCO15813.1"/>
    </source>
</evidence>
<dbReference type="SMART" id="SM00732">
    <property type="entry name" value="YqgFc"/>
    <property type="match status" value="1"/>
</dbReference>
<dbReference type="Gene3D" id="1.10.3500.10">
    <property type="entry name" value="Tex N-terminal region-like"/>
    <property type="match status" value="1"/>
</dbReference>
<dbReference type="GO" id="GO:0003729">
    <property type="term" value="F:mRNA binding"/>
    <property type="evidence" value="ECO:0007669"/>
    <property type="project" value="TreeGrafter"/>
</dbReference>
<dbReference type="PROSITE" id="PS50126">
    <property type="entry name" value="S1"/>
    <property type="match status" value="1"/>
</dbReference>
<dbReference type="InterPro" id="IPR050437">
    <property type="entry name" value="Ribos_protein_bS1-like"/>
</dbReference>
<sequence length="874" mass="97780">MKKRSYPFLSLQHSQRGPQRRAKFATTSDDVSTRVLEDDEAKKQFQIEKRIASSFPQIQSENIVAVLHLLRDECTIPFIARYRKGEIGFGSISGRAMSEVEIKQIKDVFEEEEKKEKFKEKILRAIEEMLSKKSSFESSDLERREREKIERAREKIRKDDDTATTMTLRDMEELWRTIKPDAKASNTRAKKARERGLEPLAEMIARRDFRAVSRMREEKKRLNEKDEEEIWKGARDILSEWVGNESLVRECAKAQMGKFGRVTCAKVLPVGVAGKKDTNTNTNTSNTKSTPKERREQKALESAERYDNFSALVTHVKPHQILAMNRAETNGTLRVKVELDYARQVIPAAERFMRSFKTAGGDEQKYNKVCEEQIKMACEDGVKRFVKPWAEREMRTQLKEEALKRASLDFAANVKALLLQPPLRPQGTVLALDPGYRAGCKCAVVDKMGNVLETFVCYLHKEMEMKKKIKNVCEQYKVSVIAIGDGTASRETETLVANSNLNIIVVDDDDDDKKNDSKNSCLRGWVVTSEAGASIYSASEIATKELPNLDVSLRGAVSIARRVQDPLAELVKLDPKHVGVGMYQHDAKSGALDKELDYVVESAVASVGVDLNTASISLLSRVPGMTKNVAKNIVEEREKRGRAYSSKTDAKTVKGCGAKTFEQIAGFLRVAESDDILDRTAVHTESYDVARKLLKKCADDASLLETLATGGGNISAEVGKEIGVDENTLKDMAKMLVNPEEGNDERLLKVVPALNNNNTAATTTTKTKIQHQNAQIGLNIRSGALTLSTLKKGQILSGVVKNVCQFGIFVDVGVETSGLIHRSTFCKNENNDKYDDAKKEPHDIARAGEKVSVRVGDVDVHRKRLQLFFLPAPQ</sequence>
<dbReference type="KEGG" id="bpg:Bathy03g05180"/>
<dbReference type="GeneID" id="19017055"/>
<dbReference type="eggNOG" id="KOG1857">
    <property type="taxonomic scope" value="Eukaryota"/>
</dbReference>
<dbReference type="InterPro" id="IPR012337">
    <property type="entry name" value="RNaseH-like_sf"/>
</dbReference>
<accession>K8F2Q2</accession>
<dbReference type="InterPro" id="IPR032639">
    <property type="entry name" value="Tex_YqgF"/>
</dbReference>
<dbReference type="Pfam" id="PF16921">
    <property type="entry name" value="Tex_YqgF"/>
    <property type="match status" value="1"/>
</dbReference>
<dbReference type="GO" id="GO:0006139">
    <property type="term" value="P:nucleobase-containing compound metabolic process"/>
    <property type="evidence" value="ECO:0007669"/>
    <property type="project" value="InterPro"/>
</dbReference>
<dbReference type="InterPro" id="IPR006641">
    <property type="entry name" value="YqgF/RNaseH-like_dom"/>
</dbReference>
<keyword evidence="1" id="KW-0175">Coiled coil</keyword>
<dbReference type="PANTHER" id="PTHR10724:SF10">
    <property type="entry name" value="S1 RNA-BINDING DOMAIN-CONTAINING PROTEIN 1"/>
    <property type="match status" value="1"/>
</dbReference>
<dbReference type="InterPro" id="IPR012340">
    <property type="entry name" value="NA-bd_OB-fold"/>
</dbReference>
<dbReference type="RefSeq" id="XP_007514376.1">
    <property type="nucleotide sequence ID" value="XM_007514314.1"/>
</dbReference>
<proteinExistence type="predicted"/>
<dbReference type="OrthoDB" id="995477at2759"/>
<dbReference type="Pfam" id="PF09371">
    <property type="entry name" value="Tex_N"/>
    <property type="match status" value="1"/>
</dbReference>
<dbReference type="InterPro" id="IPR023323">
    <property type="entry name" value="Tex-like_dom_sf"/>
</dbReference>
<dbReference type="InterPro" id="IPR003029">
    <property type="entry name" value="S1_domain"/>
</dbReference>
<evidence type="ECO:0000256" key="1">
    <source>
        <dbReference type="SAM" id="Coils"/>
    </source>
</evidence>
<dbReference type="GO" id="GO:0006412">
    <property type="term" value="P:translation"/>
    <property type="evidence" value="ECO:0007669"/>
    <property type="project" value="TreeGrafter"/>
</dbReference>
<dbReference type="Pfam" id="PF12836">
    <property type="entry name" value="HHH_3"/>
    <property type="match status" value="1"/>
</dbReference>
<dbReference type="SUPFAM" id="SSF53098">
    <property type="entry name" value="Ribonuclease H-like"/>
    <property type="match status" value="1"/>
</dbReference>
<dbReference type="PANTHER" id="PTHR10724">
    <property type="entry name" value="30S RIBOSOMAL PROTEIN S1"/>
    <property type="match status" value="1"/>
</dbReference>
<evidence type="ECO:0000313" key="5">
    <source>
        <dbReference type="Proteomes" id="UP000198341"/>
    </source>
</evidence>
<dbReference type="InterPro" id="IPR023319">
    <property type="entry name" value="Tex-like_HTH_dom_sf"/>
</dbReference>
<protein>
    <submittedName>
        <fullName evidence="4">Transcription accessory protein</fullName>
    </submittedName>
</protein>
<name>K8F2Q2_9CHLO</name>
<feature type="coiled-coil region" evidence="1">
    <location>
        <begin position="108"/>
        <end position="159"/>
    </location>
</feature>
<dbReference type="Gene3D" id="1.10.150.310">
    <property type="entry name" value="Tex RuvX-like domain-like"/>
    <property type="match status" value="1"/>
</dbReference>
<dbReference type="SMART" id="SM00316">
    <property type="entry name" value="S1"/>
    <property type="match status" value="1"/>
</dbReference>
<reference evidence="4 5" key="1">
    <citation type="submission" date="2011-10" db="EMBL/GenBank/DDBJ databases">
        <authorList>
            <person name="Genoscope - CEA"/>
        </authorList>
    </citation>
    <scope>NUCLEOTIDE SEQUENCE [LARGE SCALE GENOMIC DNA]</scope>
    <source>
        <strain evidence="4 5">RCC 1105</strain>
    </source>
</reference>
<evidence type="ECO:0000256" key="2">
    <source>
        <dbReference type="SAM" id="MobiDB-lite"/>
    </source>
</evidence>
<evidence type="ECO:0000259" key="3">
    <source>
        <dbReference type="PROSITE" id="PS50126"/>
    </source>
</evidence>
<dbReference type="Gene3D" id="3.30.420.140">
    <property type="entry name" value="YqgF/RNase H-like domain"/>
    <property type="match status" value="1"/>
</dbReference>
<dbReference type="Pfam" id="PF00575">
    <property type="entry name" value="S1"/>
    <property type="match status" value="1"/>
</dbReference>
<dbReference type="SUPFAM" id="SSF158832">
    <property type="entry name" value="Tex N-terminal region-like"/>
    <property type="match status" value="1"/>
</dbReference>
<dbReference type="InterPro" id="IPR010994">
    <property type="entry name" value="RuvA_2-like"/>
</dbReference>
<dbReference type="SUPFAM" id="SSF50249">
    <property type="entry name" value="Nucleic acid-binding proteins"/>
    <property type="match status" value="1"/>
</dbReference>
<keyword evidence="5" id="KW-1185">Reference proteome</keyword>
<dbReference type="Pfam" id="PF17674">
    <property type="entry name" value="HHH_9"/>
    <property type="match status" value="1"/>
</dbReference>
<dbReference type="Gene3D" id="1.10.10.650">
    <property type="entry name" value="RuvA domain 2-like"/>
    <property type="match status" value="1"/>
</dbReference>
<dbReference type="Gene3D" id="2.40.50.140">
    <property type="entry name" value="Nucleic acid-binding proteins"/>
    <property type="match status" value="1"/>
</dbReference>
<gene>
    <name evidence="4" type="ORF">Bathy03g05180</name>
</gene>
<dbReference type="SUPFAM" id="SSF47781">
    <property type="entry name" value="RuvA domain 2-like"/>
    <property type="match status" value="2"/>
</dbReference>
<dbReference type="STRING" id="41875.K8F2Q2"/>
<feature type="compositionally biased region" description="Low complexity" evidence="2">
    <location>
        <begin position="279"/>
        <end position="289"/>
    </location>
</feature>
<dbReference type="AlphaFoldDB" id="K8F2Q2"/>
<dbReference type="InterPro" id="IPR018974">
    <property type="entry name" value="Tex-like_N"/>
</dbReference>
<dbReference type="Proteomes" id="UP000198341">
    <property type="component" value="Chromosome 3"/>
</dbReference>
<dbReference type="FunFam" id="3.30.420.140:FF:000001">
    <property type="entry name" value="RNA-binding transcriptional accessory protein"/>
    <property type="match status" value="1"/>
</dbReference>
<dbReference type="InterPro" id="IPR037027">
    <property type="entry name" value="YqgF/RNaseH-like_dom_sf"/>
</dbReference>
<feature type="region of interest" description="Disordered" evidence="2">
    <location>
        <begin position="274"/>
        <end position="295"/>
    </location>
</feature>
<dbReference type="InterPro" id="IPR041692">
    <property type="entry name" value="HHH_9"/>
</dbReference>
<feature type="region of interest" description="Disordered" evidence="2">
    <location>
        <begin position="1"/>
        <end position="28"/>
    </location>
</feature>
<dbReference type="EMBL" id="FO082276">
    <property type="protein sequence ID" value="CCO15813.1"/>
    <property type="molecule type" value="Genomic_DNA"/>
</dbReference>